<reference evidence="2 5" key="1">
    <citation type="submission" date="2023-10" db="EMBL/GenBank/DDBJ databases">
        <title>Genomes of two closely related lineages of the louse Polyplax serrata with different host specificities.</title>
        <authorList>
            <person name="Martinu J."/>
            <person name="Tarabai H."/>
            <person name="Stefka J."/>
            <person name="Hypsa V."/>
        </authorList>
    </citation>
    <scope>NUCLEOTIDE SEQUENCE [LARGE SCALE GENOMIC DNA]</scope>
    <source>
        <strain evidence="3">98ZLc_SE</strain>
        <strain evidence="2">HR10_N</strain>
    </source>
</reference>
<dbReference type="Proteomes" id="UP001372834">
    <property type="component" value="Unassembled WGS sequence"/>
</dbReference>
<accession>A0AAN8NZE6</accession>
<proteinExistence type="predicted"/>
<evidence type="ECO:0000256" key="1">
    <source>
        <dbReference type="SAM" id="Phobius"/>
    </source>
</evidence>
<dbReference type="Proteomes" id="UP001359485">
    <property type="component" value="Unassembled WGS sequence"/>
</dbReference>
<sequence length="124" mass="13676">MSPPSKREAPEVKNEVPAVQEAKSIVSAEPKESVLEETMQEVSTVPPTRSESEKIGEITEQIAQEMGLPTWGLVAIIIAVCAVILLVCGFCIRRCFRKRRAKDGKKGKGVVDLKSIRDELKKTK</sequence>
<evidence type="ECO:0000313" key="5">
    <source>
        <dbReference type="Proteomes" id="UP001372834"/>
    </source>
</evidence>
<gene>
    <name evidence="2" type="ORF">RUM43_009730</name>
    <name evidence="3" type="ORF">RUM44_011936</name>
</gene>
<comment type="caution">
    <text evidence="2">The sequence shown here is derived from an EMBL/GenBank/DDBJ whole genome shotgun (WGS) entry which is preliminary data.</text>
</comment>
<name>A0AAN8NZE6_POLSC</name>
<protein>
    <submittedName>
        <fullName evidence="2">Uncharacterized protein</fullName>
    </submittedName>
</protein>
<dbReference type="EMBL" id="JAWJWF010000001">
    <property type="protein sequence ID" value="KAK6640250.1"/>
    <property type="molecule type" value="Genomic_DNA"/>
</dbReference>
<keyword evidence="1" id="KW-0812">Transmembrane</keyword>
<organism evidence="2 5">
    <name type="scientific">Polyplax serrata</name>
    <name type="common">Common mouse louse</name>
    <dbReference type="NCBI Taxonomy" id="468196"/>
    <lineage>
        <taxon>Eukaryota</taxon>
        <taxon>Metazoa</taxon>
        <taxon>Ecdysozoa</taxon>
        <taxon>Arthropoda</taxon>
        <taxon>Hexapoda</taxon>
        <taxon>Insecta</taxon>
        <taxon>Pterygota</taxon>
        <taxon>Neoptera</taxon>
        <taxon>Paraneoptera</taxon>
        <taxon>Psocodea</taxon>
        <taxon>Troctomorpha</taxon>
        <taxon>Phthiraptera</taxon>
        <taxon>Anoplura</taxon>
        <taxon>Polyplacidae</taxon>
        <taxon>Polyplax</taxon>
    </lineage>
</organism>
<keyword evidence="1" id="KW-0472">Membrane</keyword>
<feature type="transmembrane region" description="Helical" evidence="1">
    <location>
        <begin position="71"/>
        <end position="92"/>
    </location>
</feature>
<keyword evidence="4" id="KW-1185">Reference proteome</keyword>
<dbReference type="AlphaFoldDB" id="A0AAN8NZE6"/>
<evidence type="ECO:0000313" key="2">
    <source>
        <dbReference type="EMBL" id="KAK6636078.1"/>
    </source>
</evidence>
<evidence type="ECO:0000313" key="3">
    <source>
        <dbReference type="EMBL" id="KAK6640250.1"/>
    </source>
</evidence>
<keyword evidence="1" id="KW-1133">Transmembrane helix</keyword>
<dbReference type="EMBL" id="JAWJWE010000004">
    <property type="protein sequence ID" value="KAK6636078.1"/>
    <property type="molecule type" value="Genomic_DNA"/>
</dbReference>
<evidence type="ECO:0000313" key="4">
    <source>
        <dbReference type="Proteomes" id="UP001359485"/>
    </source>
</evidence>